<dbReference type="AlphaFoldDB" id="A0A8H4UIJ3"/>
<evidence type="ECO:0000313" key="4">
    <source>
        <dbReference type="EMBL" id="KAF4976948.1"/>
    </source>
</evidence>
<dbReference type="InterPro" id="IPR008030">
    <property type="entry name" value="NmrA-like"/>
</dbReference>
<keyword evidence="1" id="KW-0521">NADP</keyword>
<reference evidence="4" key="2">
    <citation type="submission" date="2020-05" db="EMBL/GenBank/DDBJ databases">
        <authorList>
            <person name="Kim H.-S."/>
            <person name="Proctor R.H."/>
            <person name="Brown D.W."/>
        </authorList>
    </citation>
    <scope>NUCLEOTIDE SEQUENCE</scope>
    <source>
        <strain evidence="4">NRRL 22465</strain>
    </source>
</reference>
<protein>
    <recommendedName>
        <fullName evidence="3">NmrA-like domain-containing protein</fullName>
    </recommendedName>
</protein>
<dbReference type="InterPro" id="IPR045312">
    <property type="entry name" value="PCBER-like"/>
</dbReference>
<dbReference type="EMBL" id="JABEYC010000474">
    <property type="protein sequence ID" value="KAF4976948.1"/>
    <property type="molecule type" value="Genomic_DNA"/>
</dbReference>
<organism evidence="4 5">
    <name type="scientific">Fusarium zealandicum</name>
    <dbReference type="NCBI Taxonomy" id="1053134"/>
    <lineage>
        <taxon>Eukaryota</taxon>
        <taxon>Fungi</taxon>
        <taxon>Dikarya</taxon>
        <taxon>Ascomycota</taxon>
        <taxon>Pezizomycotina</taxon>
        <taxon>Sordariomycetes</taxon>
        <taxon>Hypocreomycetidae</taxon>
        <taxon>Hypocreales</taxon>
        <taxon>Nectriaceae</taxon>
        <taxon>Fusarium</taxon>
        <taxon>Fusarium staphyleae species complex</taxon>
    </lineage>
</organism>
<accession>A0A8H4UIJ3</accession>
<keyword evidence="5" id="KW-1185">Reference proteome</keyword>
<reference evidence="4" key="1">
    <citation type="journal article" date="2020" name="BMC Genomics">
        <title>Correction to: Identification and distribution of gene clusters required for synthesis of sphingolipid metabolism inhibitors in diverse species of the filamentous fungus Fusarium.</title>
        <authorList>
            <person name="Kim H.S."/>
            <person name="Lohmar J.M."/>
            <person name="Busman M."/>
            <person name="Brown D.W."/>
            <person name="Naumann T.A."/>
            <person name="Divon H.H."/>
            <person name="Lysoe E."/>
            <person name="Uhlig S."/>
            <person name="Proctor R.H."/>
        </authorList>
    </citation>
    <scope>NUCLEOTIDE SEQUENCE</scope>
    <source>
        <strain evidence="4">NRRL 22465</strain>
    </source>
</reference>
<evidence type="ECO:0000313" key="5">
    <source>
        <dbReference type="Proteomes" id="UP000635477"/>
    </source>
</evidence>
<dbReference type="Gene3D" id="3.90.25.10">
    <property type="entry name" value="UDP-galactose 4-epimerase, domain 1"/>
    <property type="match status" value="1"/>
</dbReference>
<dbReference type="SUPFAM" id="SSF51735">
    <property type="entry name" value="NAD(P)-binding Rossmann-fold domains"/>
    <property type="match status" value="1"/>
</dbReference>
<proteinExistence type="predicted"/>
<dbReference type="Gene3D" id="3.40.50.720">
    <property type="entry name" value="NAD(P)-binding Rossmann-like Domain"/>
    <property type="match status" value="1"/>
</dbReference>
<dbReference type="Pfam" id="PF05368">
    <property type="entry name" value="NmrA"/>
    <property type="match status" value="1"/>
</dbReference>
<comment type="caution">
    <text evidence="4">The sequence shown here is derived from an EMBL/GenBank/DDBJ whole genome shotgun (WGS) entry which is preliminary data.</text>
</comment>
<dbReference type="GO" id="GO:0016491">
    <property type="term" value="F:oxidoreductase activity"/>
    <property type="evidence" value="ECO:0007669"/>
    <property type="project" value="UniProtKB-KW"/>
</dbReference>
<dbReference type="CDD" id="cd05259">
    <property type="entry name" value="PCBER_SDR_a"/>
    <property type="match status" value="1"/>
</dbReference>
<dbReference type="PANTHER" id="PTHR47706:SF6">
    <property type="entry name" value="NMRA-LIKE FAMILY PROTEIN (AFU_ORTHOLOGUE AFUA_6G00280)"/>
    <property type="match status" value="1"/>
</dbReference>
<evidence type="ECO:0000259" key="3">
    <source>
        <dbReference type="Pfam" id="PF05368"/>
    </source>
</evidence>
<keyword evidence="2" id="KW-0560">Oxidoreductase</keyword>
<name>A0A8H4UIJ3_9HYPO</name>
<gene>
    <name evidence="4" type="ORF">FZEAL_6452</name>
</gene>
<dbReference type="InterPro" id="IPR051609">
    <property type="entry name" value="NmrA/Isoflavone_reductase-like"/>
</dbReference>
<dbReference type="InterPro" id="IPR036291">
    <property type="entry name" value="NAD(P)-bd_dom_sf"/>
</dbReference>
<dbReference type="PANTHER" id="PTHR47706">
    <property type="entry name" value="NMRA-LIKE FAMILY PROTEIN"/>
    <property type="match status" value="1"/>
</dbReference>
<sequence>MKVAIAGATGEIGRSIVDGLMNSSADFEITALVRPSSIDKPEVKKIKSQGVSTVSIDLLGPREELVKALSDQDVVICAVGFYLTQEQYLLAEAAKDAGVKRFVPNTFGPSCPPAGVMLIREMKEEIINHIKKMYLPYTVIDVGLWYQITLPRLPSGKIDNALAFPSSQVSGDGHSPSSLTDLRDVGKYVARIIADDRTLNKYVFAHNEEWTQEQVYSQLEKVSGEKVPRNVVSQKEVEAAIAAGQAAYESDKSMQGLTGLVYPQYLNCEWVRGDNLPGRAKYLGYLDTKELYPDFEHVRFEDYVHEVVQGRAVPVYADRSMPTVPAADKSA</sequence>
<dbReference type="OrthoDB" id="419598at2759"/>
<evidence type="ECO:0000256" key="1">
    <source>
        <dbReference type="ARBA" id="ARBA00022857"/>
    </source>
</evidence>
<feature type="domain" description="NmrA-like" evidence="3">
    <location>
        <begin position="2"/>
        <end position="241"/>
    </location>
</feature>
<evidence type="ECO:0000256" key="2">
    <source>
        <dbReference type="ARBA" id="ARBA00023002"/>
    </source>
</evidence>
<dbReference type="Proteomes" id="UP000635477">
    <property type="component" value="Unassembled WGS sequence"/>
</dbReference>